<evidence type="ECO:0000313" key="1">
    <source>
        <dbReference type="EMBL" id="AAN24237.1"/>
    </source>
</evidence>
<dbReference type="KEGG" id="blo:BL0400a"/>
<dbReference type="EnsemblBacteria" id="AAN24237">
    <property type="protein sequence ID" value="AAN24237"/>
    <property type="gene ID" value="BL0400a"/>
</dbReference>
<accession>Q8G771</accession>
<dbReference type="HOGENOM" id="CLU_1308126_0_0_11"/>
<dbReference type="Proteomes" id="UP000000439">
    <property type="component" value="Chromosome"/>
</dbReference>
<evidence type="ECO:0000313" key="2">
    <source>
        <dbReference type="Proteomes" id="UP000000439"/>
    </source>
</evidence>
<reference evidence="1 2" key="1">
    <citation type="journal article" date="2002" name="Proc. Natl. Acad. Sci. U.S.A.">
        <title>The genome sequence of Bifidobacterium longum reflects its adaptation to the human gastrointestinal tract.</title>
        <authorList>
            <person name="Schell M.A."/>
            <person name="Karmirantzou M."/>
            <person name="Snel B."/>
            <person name="Vilanova D."/>
            <person name="Berger B."/>
            <person name="Pessi G."/>
            <person name="Zwahlen M.C."/>
            <person name="Desiere F."/>
            <person name="Bork P."/>
            <person name="Delley M."/>
            <person name="Pridmore R.D."/>
            <person name="Arigoni F."/>
        </authorList>
    </citation>
    <scope>NUCLEOTIDE SEQUENCE [LARGE SCALE GENOMIC DNA]</scope>
    <source>
        <strain evidence="2">NCC 2705</strain>
    </source>
</reference>
<organism evidence="1 2">
    <name type="scientific">Bifidobacterium longum (strain NCC 2705)</name>
    <dbReference type="NCBI Taxonomy" id="206672"/>
    <lineage>
        <taxon>Bacteria</taxon>
        <taxon>Bacillati</taxon>
        <taxon>Actinomycetota</taxon>
        <taxon>Actinomycetes</taxon>
        <taxon>Bifidobacteriales</taxon>
        <taxon>Bifidobacteriaceae</taxon>
        <taxon>Bifidobacterium</taxon>
    </lineage>
</organism>
<dbReference type="AlphaFoldDB" id="Q8G771"/>
<dbReference type="EMBL" id="AE014295">
    <property type="protein sequence ID" value="AAN24237.1"/>
    <property type="molecule type" value="Genomic_DNA"/>
</dbReference>
<keyword evidence="2" id="KW-1185">Reference proteome</keyword>
<sequence>MNIVGNVDIGFLDFFDVHVLEGHDAHGLDETAGTVDIPYPCVSQLHIEIHVLTSGTHVEIDLIRQVEATLSLHHIGEQLDDVTVFPIQREFGVGFVIVEILGTHACLLTHFPYRVCGRGPAYATMLPLRACVLPDRTASYFPLRDCGACSSAYRRGARPVARLAVRPPASGPGTARHSSWRRLPHHAVPARVPACSAGWRWNARARTALP</sequence>
<proteinExistence type="predicted"/>
<name>Q8G771_BIFLO</name>
<gene>
    <name evidence="1" type="ORF">BL0400a</name>
</gene>
<protein>
    <submittedName>
        <fullName evidence="1">Uncharacterized protein</fullName>
    </submittedName>
</protein>